<dbReference type="SUPFAM" id="SSF46785">
    <property type="entry name" value="Winged helix' DNA-binding domain"/>
    <property type="match status" value="1"/>
</dbReference>
<reference evidence="2" key="1">
    <citation type="submission" date="2016-03" db="EMBL/GenBank/DDBJ databases">
        <authorList>
            <person name="Oger P.M."/>
        </authorList>
    </citation>
    <scope>NUCLEOTIDE SEQUENCE [LARGE SCALE GENOMIC DNA]</scope>
    <source>
        <strain evidence="2">OG-1</strain>
    </source>
</reference>
<protein>
    <recommendedName>
        <fullName evidence="3">Taxis protein</fullName>
    </recommendedName>
</protein>
<dbReference type="InterPro" id="IPR007381">
    <property type="entry name" value="CheF1/F2"/>
</dbReference>
<evidence type="ECO:0000313" key="1">
    <source>
        <dbReference type="EMBL" id="AMQ17813.1"/>
    </source>
</evidence>
<dbReference type="STRING" id="53952.A0127_00795"/>
<dbReference type="OrthoDB" id="227825at2157"/>
<dbReference type="InterPro" id="IPR036388">
    <property type="entry name" value="WH-like_DNA-bd_sf"/>
</dbReference>
<evidence type="ECO:0008006" key="3">
    <source>
        <dbReference type="Google" id="ProtNLM"/>
    </source>
</evidence>
<gene>
    <name evidence="1" type="ORF">A0127_00795</name>
</gene>
<dbReference type="PANTHER" id="PTHR42201:SF1">
    <property type="entry name" value="TAXIS PROTEIN"/>
    <property type="match status" value="1"/>
</dbReference>
<dbReference type="EMBL" id="CP014750">
    <property type="protein sequence ID" value="AMQ17813.1"/>
    <property type="molecule type" value="Genomic_DNA"/>
</dbReference>
<dbReference type="Gene3D" id="1.10.10.10">
    <property type="entry name" value="Winged helix-like DNA-binding domain superfamily/Winged helix DNA-binding domain"/>
    <property type="match status" value="1"/>
</dbReference>
<keyword evidence="2" id="KW-1185">Reference proteome</keyword>
<dbReference type="AlphaFoldDB" id="A0A142CSR1"/>
<sequence length="341" mass="39560">MAIAQARVKATIQSTWKGSTSIKWRDAMAYLENDRITLKYLRMGQVVGEDVFPFSSLIDIGIKIPDELKLDPQLPHFGMKFYVPGSGEKTLVLTIGSNLLIYDEKAFKTFIHRVFEVLINGVKVKLLLARMRGGALNMDAKWEDGTLRIVTVRSVRKNRRERNIIVLTSEGKPIPLFSDMEDLDIEEIEMGNKKVEAWKIKHFYENESVVSYLFVEDKKVRLYILRYLLTYRKDYVELLIKASEEFPTIKAEFQEELERELKELGGLDEMEQQVLMALYSGMDPLTLHEMFGISEKELEEIYDRLIDKGLLKLVMIRKVVDLTREGRKLVNKLMKYSMGAM</sequence>
<dbReference type="GO" id="GO:0006935">
    <property type="term" value="P:chemotaxis"/>
    <property type="evidence" value="ECO:0007669"/>
    <property type="project" value="InterPro"/>
</dbReference>
<proteinExistence type="predicted"/>
<dbReference type="PANTHER" id="PTHR42201">
    <property type="entry name" value="TAXIS PROTEIN"/>
    <property type="match status" value="1"/>
</dbReference>
<evidence type="ECO:0000313" key="2">
    <source>
        <dbReference type="Proteomes" id="UP000073604"/>
    </source>
</evidence>
<dbReference type="InterPro" id="IPR036390">
    <property type="entry name" value="WH_DNA-bd_sf"/>
</dbReference>
<organism evidence="1 2">
    <name type="scientific">Thermococcus peptonophilus</name>
    <dbReference type="NCBI Taxonomy" id="53952"/>
    <lineage>
        <taxon>Archaea</taxon>
        <taxon>Methanobacteriati</taxon>
        <taxon>Methanobacteriota</taxon>
        <taxon>Thermococci</taxon>
        <taxon>Thermococcales</taxon>
        <taxon>Thermococcaceae</taxon>
        <taxon>Thermococcus</taxon>
    </lineage>
</organism>
<dbReference type="Proteomes" id="UP000073604">
    <property type="component" value="Chromosome"/>
</dbReference>
<dbReference type="KEGG" id="tpep:A0127_00795"/>
<dbReference type="Pfam" id="PF04283">
    <property type="entry name" value="CheF-arch"/>
    <property type="match status" value="1"/>
</dbReference>
<name>A0A142CSR1_9EURY</name>
<accession>A0A142CSR1</accession>